<keyword evidence="5 9" id="KW-1133">Transmembrane helix</keyword>
<evidence type="ECO:0000256" key="7">
    <source>
        <dbReference type="ARBA" id="ARBA00023136"/>
    </source>
</evidence>
<keyword evidence="3 9" id="KW-0812">Transmembrane</keyword>
<feature type="region of interest" description="Disordered" evidence="8">
    <location>
        <begin position="317"/>
        <end position="336"/>
    </location>
</feature>
<accession>A0A6P7TH74</accession>
<evidence type="ECO:0000256" key="2">
    <source>
        <dbReference type="ARBA" id="ARBA00022064"/>
    </source>
</evidence>
<dbReference type="GO" id="GO:0005789">
    <property type="term" value="C:endoplasmic reticulum membrane"/>
    <property type="evidence" value="ECO:0007669"/>
    <property type="project" value="UniProtKB-SubCell"/>
</dbReference>
<dbReference type="Proteomes" id="UP000515154">
    <property type="component" value="Linkage group LG22"/>
</dbReference>
<organism evidence="10 11">
    <name type="scientific">Octopus sinensis</name>
    <name type="common">East Asian common octopus</name>
    <dbReference type="NCBI Taxonomy" id="2607531"/>
    <lineage>
        <taxon>Eukaryota</taxon>
        <taxon>Metazoa</taxon>
        <taxon>Spiralia</taxon>
        <taxon>Lophotrochozoa</taxon>
        <taxon>Mollusca</taxon>
        <taxon>Cephalopoda</taxon>
        <taxon>Coleoidea</taxon>
        <taxon>Octopodiformes</taxon>
        <taxon>Octopoda</taxon>
        <taxon>Incirrata</taxon>
        <taxon>Octopodidae</taxon>
        <taxon>Octopus</taxon>
    </lineage>
</organism>
<comment type="subcellular location">
    <subcellularLocation>
        <location evidence="1">Endoplasmic reticulum membrane</location>
        <topology evidence="1">Multi-pass membrane protein</topology>
    </subcellularLocation>
</comment>
<sequence length="411" mass="46540">MIVEWSRILVNWMQDTVRWIYLQLKYTISKILISITIFIALLWIALFVYGSFYYVYMPSVSHERPCNFVFDVCDNGVGVCSFPKARVDLTDESNRYVLSSGQAYKIMLVLEIPESTVNQKTGMFLVKAHFYNQSNHYIQSAAKTTMLRYRSSLLHTMSTLFYLPFLITGANEEKQILHVELFSKYTEDPYNRAVGVDFLISHRHVQLYSAVVKIYAHFTGLRYLMFNWPVSCAVAGTGIILTVLILCALFAWYNYFNSGYILQPSSHRMLLEERRRHMHARLLLEGRPTPNPHTSVPNVDTSQRAFQVSSVEMSTVSRDLSETVHRELPPSAESIGSTVTTLSLHNVSSSSTTGSADECTTATVLSNSSHDLAEENTSCFGNSDPQKIVGSSNEGDFELRQRHTTSSHPSS</sequence>
<keyword evidence="7 9" id="KW-0472">Membrane</keyword>
<evidence type="ECO:0000313" key="11">
    <source>
        <dbReference type="RefSeq" id="XP_029649550.1"/>
    </source>
</evidence>
<proteinExistence type="predicted"/>
<dbReference type="KEGG" id="osn:115223214"/>
<evidence type="ECO:0000256" key="5">
    <source>
        <dbReference type="ARBA" id="ARBA00022989"/>
    </source>
</evidence>
<evidence type="ECO:0000256" key="9">
    <source>
        <dbReference type="SAM" id="Phobius"/>
    </source>
</evidence>
<feature type="region of interest" description="Disordered" evidence="8">
    <location>
        <begin position="375"/>
        <end position="411"/>
    </location>
</feature>
<evidence type="ECO:0000313" key="10">
    <source>
        <dbReference type="Proteomes" id="UP000515154"/>
    </source>
</evidence>
<feature type="compositionally biased region" description="Polar residues" evidence="8">
    <location>
        <begin position="375"/>
        <end position="394"/>
    </location>
</feature>
<feature type="transmembrane region" description="Helical" evidence="9">
    <location>
        <begin position="228"/>
        <end position="253"/>
    </location>
</feature>
<evidence type="ECO:0000256" key="1">
    <source>
        <dbReference type="ARBA" id="ARBA00004477"/>
    </source>
</evidence>
<dbReference type="RefSeq" id="XP_029649550.1">
    <property type="nucleotide sequence ID" value="XM_029793690.2"/>
</dbReference>
<evidence type="ECO:0000256" key="6">
    <source>
        <dbReference type="ARBA" id="ARBA00023098"/>
    </source>
</evidence>
<evidence type="ECO:0000256" key="8">
    <source>
        <dbReference type="SAM" id="MobiDB-lite"/>
    </source>
</evidence>
<dbReference type="AlphaFoldDB" id="A0A6P7TH74"/>
<keyword evidence="4" id="KW-0256">Endoplasmic reticulum</keyword>
<dbReference type="PANTHER" id="PTHR21212:SF0">
    <property type="entry name" value="SEIPIN"/>
    <property type="match status" value="1"/>
</dbReference>
<keyword evidence="10" id="KW-1185">Reference proteome</keyword>
<dbReference type="PANTHER" id="PTHR21212">
    <property type="entry name" value="BERNARDINELLI-SEIP CONGENITAL LIPODYSTROPHY 2 HOMOLOG BSCL2 PROTEIN"/>
    <property type="match status" value="1"/>
</dbReference>
<feature type="compositionally biased region" description="Basic and acidic residues" evidence="8">
    <location>
        <begin position="319"/>
        <end position="328"/>
    </location>
</feature>
<dbReference type="GO" id="GO:0006629">
    <property type="term" value="P:lipid metabolic process"/>
    <property type="evidence" value="ECO:0007669"/>
    <property type="project" value="UniProtKB-KW"/>
</dbReference>
<keyword evidence="6" id="KW-0443">Lipid metabolism</keyword>
<protein>
    <recommendedName>
        <fullName evidence="2">Seipin</fullName>
    </recommendedName>
</protein>
<dbReference type="GO" id="GO:0140042">
    <property type="term" value="P:lipid droplet formation"/>
    <property type="evidence" value="ECO:0007669"/>
    <property type="project" value="UniProtKB-ARBA"/>
</dbReference>
<gene>
    <name evidence="11" type="primary">LOC115223214</name>
</gene>
<reference evidence="11" key="1">
    <citation type="submission" date="2025-08" db="UniProtKB">
        <authorList>
            <consortium name="RefSeq"/>
        </authorList>
    </citation>
    <scope>IDENTIFICATION</scope>
</reference>
<dbReference type="CDD" id="cd23995">
    <property type="entry name" value="Seipin_BSCL2_like"/>
    <property type="match status" value="1"/>
</dbReference>
<evidence type="ECO:0000256" key="4">
    <source>
        <dbReference type="ARBA" id="ARBA00022824"/>
    </source>
</evidence>
<dbReference type="InterPro" id="IPR009617">
    <property type="entry name" value="Seipin"/>
</dbReference>
<evidence type="ECO:0000256" key="3">
    <source>
        <dbReference type="ARBA" id="ARBA00022692"/>
    </source>
</evidence>
<feature type="transmembrane region" description="Helical" evidence="9">
    <location>
        <begin position="31"/>
        <end position="55"/>
    </location>
</feature>
<dbReference type="Pfam" id="PF06775">
    <property type="entry name" value="Seipin"/>
    <property type="match status" value="1"/>
</dbReference>
<name>A0A6P7TH74_9MOLL</name>